<dbReference type="PANTHER" id="PTHR12228:SF0">
    <property type="entry name" value="TATA-BOX BINDING PROTEIN ASSOCIATED FACTOR 7"/>
    <property type="match status" value="1"/>
</dbReference>
<feature type="compositionally biased region" description="Acidic residues" evidence="6">
    <location>
        <begin position="464"/>
        <end position="478"/>
    </location>
</feature>
<accession>A0AAW0DYX9</accession>
<evidence type="ECO:0000256" key="3">
    <source>
        <dbReference type="ARBA" id="ARBA00023015"/>
    </source>
</evidence>
<dbReference type="GO" id="GO:0051123">
    <property type="term" value="P:RNA polymerase II preinitiation complex assembly"/>
    <property type="evidence" value="ECO:0007669"/>
    <property type="project" value="TreeGrafter"/>
</dbReference>
<feature type="compositionally biased region" description="Acidic residues" evidence="6">
    <location>
        <begin position="315"/>
        <end position="373"/>
    </location>
</feature>
<dbReference type="CDD" id="cd08047">
    <property type="entry name" value="TAF7"/>
    <property type="match status" value="1"/>
</dbReference>
<dbReference type="AlphaFoldDB" id="A0AAW0DYX9"/>
<feature type="compositionally biased region" description="Basic and acidic residues" evidence="6">
    <location>
        <begin position="425"/>
        <end position="439"/>
    </location>
</feature>
<comment type="similarity">
    <text evidence="2">Belongs to the TAF7 family.</text>
</comment>
<gene>
    <name evidence="8" type="ORF">VNI00_002559</name>
</gene>
<evidence type="ECO:0000313" key="9">
    <source>
        <dbReference type="Proteomes" id="UP001383192"/>
    </source>
</evidence>
<feature type="compositionally biased region" description="Acidic residues" evidence="6">
    <location>
        <begin position="1"/>
        <end position="15"/>
    </location>
</feature>
<evidence type="ECO:0000259" key="7">
    <source>
        <dbReference type="SMART" id="SM01370"/>
    </source>
</evidence>
<name>A0AAW0DYX9_9AGAR</name>
<comment type="caution">
    <text evidence="8">The sequence shown here is derived from an EMBL/GenBank/DDBJ whole genome shotgun (WGS) entry which is preliminary data.</text>
</comment>
<feature type="domain" description="TAFII55 protein conserved region" evidence="7">
    <location>
        <begin position="120"/>
        <end position="270"/>
    </location>
</feature>
<protein>
    <recommendedName>
        <fullName evidence="7">TAFII55 protein conserved region domain-containing protein</fullName>
    </recommendedName>
</protein>
<keyword evidence="3" id="KW-0805">Transcription regulation</keyword>
<dbReference type="Pfam" id="PF04658">
    <property type="entry name" value="TAFII55_N"/>
    <property type="match status" value="1"/>
</dbReference>
<keyword evidence="4" id="KW-0804">Transcription</keyword>
<evidence type="ECO:0000256" key="1">
    <source>
        <dbReference type="ARBA" id="ARBA00004123"/>
    </source>
</evidence>
<evidence type="ECO:0000256" key="4">
    <source>
        <dbReference type="ARBA" id="ARBA00023163"/>
    </source>
</evidence>
<organism evidence="8 9">
    <name type="scientific">Paramarasmius palmivorus</name>
    <dbReference type="NCBI Taxonomy" id="297713"/>
    <lineage>
        <taxon>Eukaryota</taxon>
        <taxon>Fungi</taxon>
        <taxon>Dikarya</taxon>
        <taxon>Basidiomycota</taxon>
        <taxon>Agaricomycotina</taxon>
        <taxon>Agaricomycetes</taxon>
        <taxon>Agaricomycetidae</taxon>
        <taxon>Agaricales</taxon>
        <taxon>Marasmiineae</taxon>
        <taxon>Marasmiaceae</taxon>
        <taxon>Paramarasmius</taxon>
    </lineage>
</organism>
<evidence type="ECO:0000256" key="2">
    <source>
        <dbReference type="ARBA" id="ARBA00009368"/>
    </source>
</evidence>
<feature type="region of interest" description="Disordered" evidence="6">
    <location>
        <begin position="425"/>
        <end position="478"/>
    </location>
</feature>
<dbReference type="GO" id="GO:0016251">
    <property type="term" value="F:RNA polymerase II general transcription initiation factor activity"/>
    <property type="evidence" value="ECO:0007669"/>
    <property type="project" value="TreeGrafter"/>
</dbReference>
<dbReference type="InterPro" id="IPR006751">
    <property type="entry name" value="TAFII55_prot_cons_reg"/>
</dbReference>
<sequence length="478" mass="53503">MDEDLIVVDDVEENTQENVAGPSSYHNAHNPDYATPVPSSAAPSGSRTSSRLRSTSHVPPTPTEAAERTTRLQAANASKSKIQPKLKLKLSEKAASQAPGMSFLGQYDRELDSDDEELAFEEQFILRMPPGEDCEKLRKMVASREVSNDVWFKFKDSRRATFHIGNNTYSSKLVDLPCIIESQKTLDNKQMFKVADICQMLVVENRVENDDEVTRSKTFNIEDFIWPHGITPPLHHVRKRRFRKRINKRTIESVEQEVERLLESDTMASEIKYEVLDNVNPDLSDSEFVDKEEPIDAPTPAISDMGDAPTPGDMNDGEDDGEGGGDEDEPDGDIDEELAAELDLALGDEEGDDDEEDDDESEEDEDDDDDDDDSQARKLLNEEIRDLEAAVARKNSEIASSANPLIRKRFEDALKKLTADLEMKQAQRDELKEKQRMQKEGITLEQDPDSDSDGGNDPQGVPMGDDDLFGGEDGMDMD</sequence>
<feature type="compositionally biased region" description="Low complexity" evidence="6">
    <location>
        <begin position="38"/>
        <end position="56"/>
    </location>
</feature>
<dbReference type="InterPro" id="IPR037817">
    <property type="entry name" value="TAF7"/>
</dbReference>
<keyword evidence="5" id="KW-0539">Nucleus</keyword>
<feature type="compositionally biased region" description="Polar residues" evidence="6">
    <location>
        <begin position="72"/>
        <end position="81"/>
    </location>
</feature>
<reference evidence="8 9" key="1">
    <citation type="submission" date="2024-01" db="EMBL/GenBank/DDBJ databases">
        <title>A draft genome for a cacao thread blight-causing isolate of Paramarasmius palmivorus.</title>
        <authorList>
            <person name="Baruah I.K."/>
            <person name="Bukari Y."/>
            <person name="Amoako-Attah I."/>
            <person name="Meinhardt L.W."/>
            <person name="Bailey B.A."/>
            <person name="Cohen S.P."/>
        </authorList>
    </citation>
    <scope>NUCLEOTIDE SEQUENCE [LARGE SCALE GENOMIC DNA]</scope>
    <source>
        <strain evidence="8 9">GH-12</strain>
    </source>
</reference>
<evidence type="ECO:0000313" key="8">
    <source>
        <dbReference type="EMBL" id="KAK7056842.1"/>
    </source>
</evidence>
<comment type="subcellular location">
    <subcellularLocation>
        <location evidence="1">Nucleus</location>
    </subcellularLocation>
</comment>
<dbReference type="GO" id="GO:0005669">
    <property type="term" value="C:transcription factor TFIID complex"/>
    <property type="evidence" value="ECO:0007669"/>
    <property type="project" value="InterPro"/>
</dbReference>
<keyword evidence="9" id="KW-1185">Reference proteome</keyword>
<evidence type="ECO:0000256" key="6">
    <source>
        <dbReference type="SAM" id="MobiDB-lite"/>
    </source>
</evidence>
<dbReference type="SMART" id="SM01370">
    <property type="entry name" value="TAFII55_N"/>
    <property type="match status" value="1"/>
</dbReference>
<dbReference type="EMBL" id="JAYKXP010000006">
    <property type="protein sequence ID" value="KAK7056842.1"/>
    <property type="molecule type" value="Genomic_DNA"/>
</dbReference>
<proteinExistence type="inferred from homology"/>
<feature type="region of interest" description="Disordered" evidence="6">
    <location>
        <begin position="291"/>
        <end position="382"/>
    </location>
</feature>
<dbReference type="Proteomes" id="UP001383192">
    <property type="component" value="Unassembled WGS sequence"/>
</dbReference>
<evidence type="ECO:0000256" key="5">
    <source>
        <dbReference type="ARBA" id="ARBA00023242"/>
    </source>
</evidence>
<dbReference type="PANTHER" id="PTHR12228">
    <property type="entry name" value="TRANSCRIPTION INITIATION FACTOR TFIID 55 KD SUBUNIT-RELATED"/>
    <property type="match status" value="1"/>
</dbReference>
<feature type="region of interest" description="Disordered" evidence="6">
    <location>
        <begin position="1"/>
        <end position="85"/>
    </location>
</feature>